<organism evidence="2 3">
    <name type="scientific">Paramecium sonneborni</name>
    <dbReference type="NCBI Taxonomy" id="65129"/>
    <lineage>
        <taxon>Eukaryota</taxon>
        <taxon>Sar</taxon>
        <taxon>Alveolata</taxon>
        <taxon>Ciliophora</taxon>
        <taxon>Intramacronucleata</taxon>
        <taxon>Oligohymenophorea</taxon>
        <taxon>Peniculida</taxon>
        <taxon>Parameciidae</taxon>
        <taxon>Paramecium</taxon>
    </lineage>
</organism>
<dbReference type="PROSITE" id="PS50042">
    <property type="entry name" value="CNMP_BINDING_3"/>
    <property type="match status" value="1"/>
</dbReference>
<name>A0A8S1RUQ5_9CILI</name>
<dbReference type="InterPro" id="IPR000595">
    <property type="entry name" value="cNMP-bd_dom"/>
</dbReference>
<evidence type="ECO:0000259" key="1">
    <source>
        <dbReference type="PROSITE" id="PS50042"/>
    </source>
</evidence>
<comment type="caution">
    <text evidence="2">The sequence shown here is derived from an EMBL/GenBank/DDBJ whole genome shotgun (WGS) entry which is preliminary data.</text>
</comment>
<dbReference type="EMBL" id="CAJJDN010000269">
    <property type="protein sequence ID" value="CAD8130214.1"/>
    <property type="molecule type" value="Genomic_DNA"/>
</dbReference>
<accession>A0A8S1RUQ5</accession>
<evidence type="ECO:0000313" key="3">
    <source>
        <dbReference type="Proteomes" id="UP000692954"/>
    </source>
</evidence>
<dbReference type="OrthoDB" id="166212at2759"/>
<reference evidence="2" key="1">
    <citation type="submission" date="2021-01" db="EMBL/GenBank/DDBJ databases">
        <authorList>
            <consortium name="Genoscope - CEA"/>
            <person name="William W."/>
        </authorList>
    </citation>
    <scope>NUCLEOTIDE SEQUENCE</scope>
</reference>
<dbReference type="AlphaFoldDB" id="A0A8S1RUQ5"/>
<keyword evidence="3" id="KW-1185">Reference proteome</keyword>
<gene>
    <name evidence="2" type="ORF">PSON_ATCC_30995.1.T2690016</name>
</gene>
<proteinExistence type="predicted"/>
<sequence>MQYQFNQQSYLLLHYKLNHSLEKNVHYFSQLSNKLTTQILIKLMATISQEQSTTFNVVFNQRETGRKMLNVIIFMRFFNSILNSREVAVLIKTEDQNEIVLKENNKRRRATKTFEELIAYKKQYDYFGEIAIEQRIPGTVTVIAKEPCTFAIITFDAQLIIY</sequence>
<protein>
    <recommendedName>
        <fullName evidence="1">Cyclic nucleotide-binding domain-containing protein</fullName>
    </recommendedName>
</protein>
<feature type="domain" description="Cyclic nucleotide-binding" evidence="1">
    <location>
        <begin position="125"/>
        <end position="153"/>
    </location>
</feature>
<dbReference type="Proteomes" id="UP000692954">
    <property type="component" value="Unassembled WGS sequence"/>
</dbReference>
<evidence type="ECO:0000313" key="2">
    <source>
        <dbReference type="EMBL" id="CAD8130214.1"/>
    </source>
</evidence>